<organism evidence="3 4">
    <name type="scientific">Kipferlia bialata</name>
    <dbReference type="NCBI Taxonomy" id="797122"/>
    <lineage>
        <taxon>Eukaryota</taxon>
        <taxon>Metamonada</taxon>
        <taxon>Carpediemonas-like organisms</taxon>
        <taxon>Kipferlia</taxon>
    </lineage>
</organism>
<dbReference type="PROSITE" id="PS50800">
    <property type="entry name" value="SAP"/>
    <property type="match status" value="1"/>
</dbReference>
<accession>A0A9K3D599</accession>
<dbReference type="SUPFAM" id="SSF68906">
    <property type="entry name" value="SAP domain"/>
    <property type="match status" value="1"/>
</dbReference>
<proteinExistence type="predicted"/>
<dbReference type="Pfam" id="PF02037">
    <property type="entry name" value="SAP"/>
    <property type="match status" value="1"/>
</dbReference>
<reference evidence="3 4" key="1">
    <citation type="journal article" date="2018" name="PLoS ONE">
        <title>The draft genome of Kipferlia bialata reveals reductive genome evolution in fornicate parasites.</title>
        <authorList>
            <person name="Tanifuji G."/>
            <person name="Takabayashi S."/>
            <person name="Kume K."/>
            <person name="Takagi M."/>
            <person name="Nakayama T."/>
            <person name="Kamikawa R."/>
            <person name="Inagaki Y."/>
            <person name="Hashimoto T."/>
        </authorList>
    </citation>
    <scope>NUCLEOTIDE SEQUENCE [LARGE SCALE GENOMIC DNA]</scope>
    <source>
        <strain evidence="3">NY0173</strain>
    </source>
</reference>
<dbReference type="AlphaFoldDB" id="A0A9K3D599"/>
<evidence type="ECO:0000256" key="1">
    <source>
        <dbReference type="SAM" id="MobiDB-lite"/>
    </source>
</evidence>
<keyword evidence="4" id="KW-1185">Reference proteome</keyword>
<feature type="non-terminal residue" evidence="3">
    <location>
        <position position="1"/>
    </location>
</feature>
<dbReference type="Proteomes" id="UP000265618">
    <property type="component" value="Unassembled WGS sequence"/>
</dbReference>
<evidence type="ECO:0000259" key="2">
    <source>
        <dbReference type="PROSITE" id="PS50800"/>
    </source>
</evidence>
<sequence>PPSLSPSLTCRFMKCTAAQLKELCKAAGIKVSGAKGELAERLKKEGLSGTGNRYDLVLRLVQLATGNGEPKKARGTRNEAGEFVPKKRGPSMAIPDAAKLLARVEKLAYPGDKVVFSWSNYKSKYHLDRVLGLCCELFERHVLVKNLIERDHLELAWTIVNDLNGVWGLCGNGIRGWGYISVDGTLDMWIDKMEALCNRTQAYLATHPEKQGWWQGHTEEAESILRKIHRELPQYGMEPDAKELQNKVLQHPVWGHPTPESSTEEEGVEAEERGRAEGAPAEGEVLTGAAALAVCMPSYTGDPDLMNATVYPDGTFFVSRK</sequence>
<evidence type="ECO:0000313" key="3">
    <source>
        <dbReference type="EMBL" id="GIQ88625.1"/>
    </source>
</evidence>
<dbReference type="Gene3D" id="1.10.720.30">
    <property type="entry name" value="SAP domain"/>
    <property type="match status" value="1"/>
</dbReference>
<protein>
    <recommendedName>
        <fullName evidence="2">SAP domain-containing protein</fullName>
    </recommendedName>
</protein>
<feature type="region of interest" description="Disordered" evidence="1">
    <location>
        <begin position="252"/>
        <end position="282"/>
    </location>
</feature>
<dbReference type="InterPro" id="IPR003034">
    <property type="entry name" value="SAP_dom"/>
</dbReference>
<feature type="domain" description="SAP" evidence="2">
    <location>
        <begin position="12"/>
        <end position="46"/>
    </location>
</feature>
<gene>
    <name evidence="3" type="ORF">KIPB_010919</name>
</gene>
<dbReference type="EMBL" id="BDIP01004239">
    <property type="protein sequence ID" value="GIQ88625.1"/>
    <property type="molecule type" value="Genomic_DNA"/>
</dbReference>
<dbReference type="InterPro" id="IPR036361">
    <property type="entry name" value="SAP_dom_sf"/>
</dbReference>
<comment type="caution">
    <text evidence="3">The sequence shown here is derived from an EMBL/GenBank/DDBJ whole genome shotgun (WGS) entry which is preliminary data.</text>
</comment>
<name>A0A9K3D599_9EUKA</name>
<evidence type="ECO:0000313" key="4">
    <source>
        <dbReference type="Proteomes" id="UP000265618"/>
    </source>
</evidence>